<comment type="caution">
    <text evidence="4">The sequence shown here is derived from an EMBL/GenBank/DDBJ whole genome shotgun (WGS) entry which is preliminary data.</text>
</comment>
<evidence type="ECO:0000256" key="1">
    <source>
        <dbReference type="PROSITE-ProRule" id="PRU00276"/>
    </source>
</evidence>
<evidence type="ECO:0000259" key="3">
    <source>
        <dbReference type="PROSITE" id="PS50215"/>
    </source>
</evidence>
<evidence type="ECO:0000256" key="2">
    <source>
        <dbReference type="SAM" id="SignalP"/>
    </source>
</evidence>
<gene>
    <name evidence="4" type="ORF">G9C98_001672</name>
</gene>
<feature type="binding site" evidence="1">
    <location>
        <position position="274"/>
    </location>
    <ligand>
        <name>Zn(2+)</name>
        <dbReference type="ChEBI" id="CHEBI:29105"/>
        <note>catalytic</note>
    </ligand>
</feature>
<dbReference type="InterPro" id="IPR001590">
    <property type="entry name" value="Peptidase_M12B"/>
</dbReference>
<dbReference type="GO" id="GO:0004222">
    <property type="term" value="F:metalloendopeptidase activity"/>
    <property type="evidence" value="ECO:0007669"/>
    <property type="project" value="InterPro"/>
</dbReference>
<evidence type="ECO:0000313" key="5">
    <source>
        <dbReference type="Proteomes" id="UP000729913"/>
    </source>
</evidence>
<proteinExistence type="predicted"/>
<keyword evidence="1" id="KW-0479">Metal-binding</keyword>
<protein>
    <recommendedName>
        <fullName evidence="3">Peptidase M12B domain-containing protein</fullName>
    </recommendedName>
</protein>
<feature type="non-terminal residue" evidence="4">
    <location>
        <position position="1"/>
    </location>
</feature>
<dbReference type="PROSITE" id="PS50215">
    <property type="entry name" value="ADAM_MEPRO"/>
    <property type="match status" value="1"/>
</dbReference>
<feature type="active site" evidence="1">
    <location>
        <position position="271"/>
    </location>
</feature>
<feature type="domain" description="Peptidase M12B" evidence="3">
    <location>
        <begin position="114"/>
        <end position="310"/>
    </location>
</feature>
<keyword evidence="5" id="KW-1185">Reference proteome</keyword>
<feature type="signal peptide" evidence="2">
    <location>
        <begin position="1"/>
        <end position="23"/>
    </location>
</feature>
<sequence length="526" mass="58867">MNMLLDLNWKFFGILSFLSLVHSLPLFSSTYQVYEDKTNLATFTIDTNSTEIKIESGFLGHENVIITKLLNAEGSGNQYLAKTIPNDAFDALKNYLNISLPVGNHSNKSIPEEIFPEILVIVDYELFLILQARLFSYLLQFWNGVNLYFSTLEKPQYHLSIAGVIIPLDDQVLDFMNPTTSVNTNQQLVNYELVLFNMDSWLKVVSRLISFDSYDTYILMTPHRDGIFEESTTAGLSALGSSCSGVLYNEPHGGIIYDKGNYHGILTGAHELGHLFGANHDNGSCAIDSVMAEKESPSKKTWSECSKKQFLDALHLFSLANSLSDNDSIINEFYKFLVMGWVGGVFGGWGSFHKRTTPVPAQVYPEILAVIDHNLIKFRRHWDGITLGLTTMYGACTGVLENKPSGGVFLDDRNDPKSFVTGAHDEADFSCLDNYPNAGSNPGPTYSNPPTNFDIDLKPADIDSGYDFEKIDFNNFVPPLSGGPDWNYDTPVNSYSENSNDDTKFDFSGDFSYYDTPDQGEYYYSY</sequence>
<dbReference type="PANTHER" id="PTHR11905">
    <property type="entry name" value="ADAM A DISINTEGRIN AND METALLOPROTEASE DOMAIN"/>
    <property type="match status" value="1"/>
</dbReference>
<feature type="binding site" evidence="1">
    <location>
        <position position="280"/>
    </location>
    <ligand>
        <name>Zn(2+)</name>
        <dbReference type="ChEBI" id="CHEBI:29105"/>
        <note>catalytic</note>
    </ligand>
</feature>
<feature type="binding site" evidence="1">
    <location>
        <position position="270"/>
    </location>
    <ligand>
        <name>Zn(2+)</name>
        <dbReference type="ChEBI" id="CHEBI:29105"/>
        <note>catalytic</note>
    </ligand>
</feature>
<reference evidence="4" key="2">
    <citation type="submission" date="2021-04" db="EMBL/GenBank/DDBJ databases">
        <title>Genome-wide patterns of bracovirus chromosomal integration into multiple host tissues during parasitism.</title>
        <authorList>
            <person name="Chebbi M.A.C."/>
        </authorList>
    </citation>
    <scope>NUCLEOTIDE SEQUENCE</scope>
    <source>
        <tissue evidence="4">Whole body</tissue>
    </source>
</reference>
<dbReference type="GO" id="GO:0006509">
    <property type="term" value="P:membrane protein ectodomain proteolysis"/>
    <property type="evidence" value="ECO:0007669"/>
    <property type="project" value="TreeGrafter"/>
</dbReference>
<name>A0A8J5QWC0_9HYME</name>
<keyword evidence="1" id="KW-0862">Zinc</keyword>
<keyword evidence="2" id="KW-0732">Signal</keyword>
<evidence type="ECO:0000313" key="4">
    <source>
        <dbReference type="EMBL" id="KAG8035182.1"/>
    </source>
</evidence>
<reference evidence="4" key="1">
    <citation type="submission" date="2020-03" db="EMBL/GenBank/DDBJ databases">
        <authorList>
            <person name="Chebbi M.A."/>
            <person name="Drezen J.M."/>
        </authorList>
    </citation>
    <scope>NUCLEOTIDE SEQUENCE</scope>
    <source>
        <tissue evidence="4">Whole body</tissue>
    </source>
</reference>
<dbReference type="PANTHER" id="PTHR11905:SF249">
    <property type="entry name" value="SOL NARAE, ISOFORM C"/>
    <property type="match status" value="1"/>
</dbReference>
<dbReference type="Proteomes" id="UP000729913">
    <property type="component" value="Unassembled WGS sequence"/>
</dbReference>
<feature type="chain" id="PRO_5035313655" description="Peptidase M12B domain-containing protein" evidence="2">
    <location>
        <begin position="24"/>
        <end position="526"/>
    </location>
</feature>
<organism evidence="4 5">
    <name type="scientific">Cotesia typhae</name>
    <dbReference type="NCBI Taxonomy" id="2053667"/>
    <lineage>
        <taxon>Eukaryota</taxon>
        <taxon>Metazoa</taxon>
        <taxon>Ecdysozoa</taxon>
        <taxon>Arthropoda</taxon>
        <taxon>Hexapoda</taxon>
        <taxon>Insecta</taxon>
        <taxon>Pterygota</taxon>
        <taxon>Neoptera</taxon>
        <taxon>Endopterygota</taxon>
        <taxon>Hymenoptera</taxon>
        <taxon>Apocrita</taxon>
        <taxon>Ichneumonoidea</taxon>
        <taxon>Braconidae</taxon>
        <taxon>Microgastrinae</taxon>
        <taxon>Cotesia</taxon>
    </lineage>
</organism>
<accession>A0A8J5QWC0</accession>
<dbReference type="Pfam" id="PF13688">
    <property type="entry name" value="Reprolysin_5"/>
    <property type="match status" value="1"/>
</dbReference>
<dbReference type="AlphaFoldDB" id="A0A8J5QWC0"/>
<comment type="caution">
    <text evidence="1">Lacks conserved residue(s) required for the propagation of feature annotation.</text>
</comment>
<dbReference type="GO" id="GO:0046872">
    <property type="term" value="F:metal ion binding"/>
    <property type="evidence" value="ECO:0007669"/>
    <property type="project" value="UniProtKB-KW"/>
</dbReference>
<dbReference type="OrthoDB" id="7699651at2759"/>
<dbReference type="EMBL" id="JAAOIC020000064">
    <property type="protein sequence ID" value="KAG8035182.1"/>
    <property type="molecule type" value="Genomic_DNA"/>
</dbReference>